<dbReference type="Proteomes" id="UP000823775">
    <property type="component" value="Unassembled WGS sequence"/>
</dbReference>
<dbReference type="InterPro" id="IPR002554">
    <property type="entry name" value="PP2A_B56"/>
</dbReference>
<dbReference type="InterPro" id="IPR011989">
    <property type="entry name" value="ARM-like"/>
</dbReference>
<dbReference type="EMBL" id="JACEIK010001119">
    <property type="protein sequence ID" value="MCD7466208.1"/>
    <property type="molecule type" value="Genomic_DNA"/>
</dbReference>
<sequence length="129" mass="14756">MQVYHRQLASCVSQFVQKEPELGEVVIRGILKYWPVTNCQKEVLFIGELEELVETVDPQLYKELALPLCTKITKCLNSWNSQVAELAHTSGTMTILGRQVSQAMEEVFPVLLKGWRRIYKDIGAKVFDN</sequence>
<gene>
    <name evidence="1" type="ORF">HAX54_002660</name>
</gene>
<dbReference type="PANTHER" id="PTHR10257:SF28">
    <property type="entry name" value="SERINE_THREONINE PROTEIN PHOSPHATASE 2A REGULATORY SUBUNIT"/>
    <property type="match status" value="1"/>
</dbReference>
<dbReference type="SUPFAM" id="SSF48371">
    <property type="entry name" value="ARM repeat"/>
    <property type="match status" value="1"/>
</dbReference>
<evidence type="ECO:0000313" key="1">
    <source>
        <dbReference type="EMBL" id="MCD7466208.1"/>
    </source>
</evidence>
<comment type="caution">
    <text evidence="1">The sequence shown here is derived from an EMBL/GenBank/DDBJ whole genome shotgun (WGS) entry which is preliminary data.</text>
</comment>
<accession>A0ABS8T4Y9</accession>
<evidence type="ECO:0000313" key="2">
    <source>
        <dbReference type="Proteomes" id="UP000823775"/>
    </source>
</evidence>
<name>A0ABS8T4Y9_DATST</name>
<dbReference type="InterPro" id="IPR016024">
    <property type="entry name" value="ARM-type_fold"/>
</dbReference>
<keyword evidence="2" id="KW-1185">Reference proteome</keyword>
<proteinExistence type="predicted"/>
<dbReference type="PANTHER" id="PTHR10257">
    <property type="entry name" value="SERINE/THREONINE PROTEIN PHOSPHATASE 2A PP2A REGULATORY SUBUNIT B"/>
    <property type="match status" value="1"/>
</dbReference>
<organism evidence="1 2">
    <name type="scientific">Datura stramonium</name>
    <name type="common">Jimsonweed</name>
    <name type="synonym">Common thornapple</name>
    <dbReference type="NCBI Taxonomy" id="4076"/>
    <lineage>
        <taxon>Eukaryota</taxon>
        <taxon>Viridiplantae</taxon>
        <taxon>Streptophyta</taxon>
        <taxon>Embryophyta</taxon>
        <taxon>Tracheophyta</taxon>
        <taxon>Spermatophyta</taxon>
        <taxon>Magnoliopsida</taxon>
        <taxon>eudicotyledons</taxon>
        <taxon>Gunneridae</taxon>
        <taxon>Pentapetalae</taxon>
        <taxon>asterids</taxon>
        <taxon>lamiids</taxon>
        <taxon>Solanales</taxon>
        <taxon>Solanaceae</taxon>
        <taxon>Solanoideae</taxon>
        <taxon>Datureae</taxon>
        <taxon>Datura</taxon>
    </lineage>
</organism>
<dbReference type="Pfam" id="PF01603">
    <property type="entry name" value="B56"/>
    <property type="match status" value="1"/>
</dbReference>
<dbReference type="Gene3D" id="1.25.10.10">
    <property type="entry name" value="Leucine-rich Repeat Variant"/>
    <property type="match status" value="1"/>
</dbReference>
<protein>
    <submittedName>
        <fullName evidence="1">Uncharacterized protein</fullName>
    </submittedName>
</protein>
<reference evidence="1 2" key="1">
    <citation type="journal article" date="2021" name="BMC Genomics">
        <title>Datura genome reveals duplications of psychoactive alkaloid biosynthetic genes and high mutation rate following tissue culture.</title>
        <authorList>
            <person name="Rajewski A."/>
            <person name="Carter-House D."/>
            <person name="Stajich J."/>
            <person name="Litt A."/>
        </authorList>
    </citation>
    <scope>NUCLEOTIDE SEQUENCE [LARGE SCALE GENOMIC DNA]</scope>
    <source>
        <strain evidence="1">AR-01</strain>
    </source>
</reference>